<dbReference type="Pfam" id="PF00701">
    <property type="entry name" value="DHDPS"/>
    <property type="match status" value="1"/>
</dbReference>
<organism evidence="3 4">
    <name type="scientific">Pseudarthrobacter scleromae</name>
    <dbReference type="NCBI Taxonomy" id="158897"/>
    <lineage>
        <taxon>Bacteria</taxon>
        <taxon>Bacillati</taxon>
        <taxon>Actinomycetota</taxon>
        <taxon>Actinomycetes</taxon>
        <taxon>Micrococcales</taxon>
        <taxon>Micrococcaceae</taxon>
        <taxon>Pseudarthrobacter</taxon>
    </lineage>
</organism>
<dbReference type="CDD" id="cd00408">
    <property type="entry name" value="DHDPS-like"/>
    <property type="match status" value="1"/>
</dbReference>
<accession>A0ABQ2CCZ3</accession>
<dbReference type="PRINTS" id="PR00146">
    <property type="entry name" value="DHPICSNTHASE"/>
</dbReference>
<proteinExistence type="inferred from homology"/>
<dbReference type="Proteomes" id="UP000658754">
    <property type="component" value="Unassembled WGS sequence"/>
</dbReference>
<sequence length="294" mass="31317">MSKEIRGVLTALSTPFGDDGAIDDDLLRLLIDRSVNAGVDALVAGGGTGEVAAMSDAERIHVFEVVVKHTAGRVPVVANVGALTAKRAIRLAQAAEKTGADVVMLNAPYYEALTIEEITHYFKTVTGSIKIPVMLYNNPGVTGVNLDAETLAGFGRDIPNVQYVKDSSGDWDQALRLIHYYSDDIKLIQGWDSFSFSALLEGAAGVMAGAANVVPDEIVAVVRALRDGDIETARAAWNRVYPVIDALLQLPFSQAVKAGLRLQGVPVGAPREPFLELPAQHLSGLEQALKTLNS</sequence>
<dbReference type="EMBL" id="BMKV01000002">
    <property type="protein sequence ID" value="GGI76878.1"/>
    <property type="molecule type" value="Genomic_DNA"/>
</dbReference>
<dbReference type="InterPro" id="IPR002220">
    <property type="entry name" value="DapA-like"/>
</dbReference>
<dbReference type="PANTHER" id="PTHR42849">
    <property type="entry name" value="N-ACETYLNEURAMINATE LYASE"/>
    <property type="match status" value="1"/>
</dbReference>
<dbReference type="RefSeq" id="WP_188728621.1">
    <property type="nucleotide sequence ID" value="NZ_BMKV01000002.1"/>
</dbReference>
<reference evidence="4" key="1">
    <citation type="journal article" date="2019" name="Int. J. Syst. Evol. Microbiol.">
        <title>The Global Catalogue of Microorganisms (GCM) 10K type strain sequencing project: providing services to taxonomists for standard genome sequencing and annotation.</title>
        <authorList>
            <consortium name="The Broad Institute Genomics Platform"/>
            <consortium name="The Broad Institute Genome Sequencing Center for Infectious Disease"/>
            <person name="Wu L."/>
            <person name="Ma J."/>
        </authorList>
    </citation>
    <scope>NUCLEOTIDE SEQUENCE [LARGE SCALE GENOMIC DNA]</scope>
    <source>
        <strain evidence="4">CGMCC 1.3601</strain>
    </source>
</reference>
<dbReference type="PANTHER" id="PTHR42849:SF1">
    <property type="entry name" value="N-ACETYLNEURAMINATE LYASE"/>
    <property type="match status" value="1"/>
</dbReference>
<name>A0ABQ2CCZ3_9MICC</name>
<evidence type="ECO:0000256" key="1">
    <source>
        <dbReference type="ARBA" id="ARBA00023239"/>
    </source>
</evidence>
<protein>
    <submittedName>
        <fullName evidence="3">Dihydrodipicolinate synthase family protein</fullName>
    </submittedName>
</protein>
<dbReference type="SUPFAM" id="SSF51569">
    <property type="entry name" value="Aldolase"/>
    <property type="match status" value="1"/>
</dbReference>
<evidence type="ECO:0000313" key="4">
    <source>
        <dbReference type="Proteomes" id="UP000658754"/>
    </source>
</evidence>
<dbReference type="PIRSF" id="PIRSF001365">
    <property type="entry name" value="DHDPS"/>
    <property type="match status" value="1"/>
</dbReference>
<dbReference type="Gene3D" id="3.20.20.70">
    <property type="entry name" value="Aldolase class I"/>
    <property type="match status" value="1"/>
</dbReference>
<evidence type="ECO:0000313" key="3">
    <source>
        <dbReference type="EMBL" id="GGI76878.1"/>
    </source>
</evidence>
<gene>
    <name evidence="3" type="ORF">GCM10007175_12420</name>
</gene>
<keyword evidence="4" id="KW-1185">Reference proteome</keyword>
<keyword evidence="1 2" id="KW-0456">Lyase</keyword>
<comment type="caution">
    <text evidence="3">The sequence shown here is derived from an EMBL/GenBank/DDBJ whole genome shotgun (WGS) entry which is preliminary data.</text>
</comment>
<dbReference type="SMART" id="SM01130">
    <property type="entry name" value="DHDPS"/>
    <property type="match status" value="1"/>
</dbReference>
<comment type="similarity">
    <text evidence="2">Belongs to the DapA family.</text>
</comment>
<evidence type="ECO:0000256" key="2">
    <source>
        <dbReference type="PIRNR" id="PIRNR001365"/>
    </source>
</evidence>
<dbReference type="InterPro" id="IPR013785">
    <property type="entry name" value="Aldolase_TIM"/>
</dbReference>